<feature type="region of interest" description="Disordered" evidence="7">
    <location>
        <begin position="202"/>
        <end position="236"/>
    </location>
</feature>
<dbReference type="PROSITE" id="PS50845">
    <property type="entry name" value="RETICULON"/>
    <property type="match status" value="1"/>
</dbReference>
<dbReference type="OrthoDB" id="567788at2759"/>
<protein>
    <recommendedName>
        <fullName evidence="6">Reticulon</fullName>
    </recommendedName>
</protein>
<evidence type="ECO:0000256" key="1">
    <source>
        <dbReference type="ARBA" id="ARBA00004477"/>
    </source>
</evidence>
<feature type="compositionally biased region" description="Basic and acidic residues" evidence="7">
    <location>
        <begin position="135"/>
        <end position="144"/>
    </location>
</feature>
<proteinExistence type="predicted"/>
<organism evidence="9 10">
    <name type="scientific">Nannospalax galili</name>
    <name type="common">Northern Israeli blind subterranean mole rat</name>
    <name type="synonym">Spalax galili</name>
    <dbReference type="NCBI Taxonomy" id="1026970"/>
    <lineage>
        <taxon>Eukaryota</taxon>
        <taxon>Metazoa</taxon>
        <taxon>Chordata</taxon>
        <taxon>Craniata</taxon>
        <taxon>Vertebrata</taxon>
        <taxon>Euteleostomi</taxon>
        <taxon>Mammalia</taxon>
        <taxon>Eutheria</taxon>
        <taxon>Euarchontoglires</taxon>
        <taxon>Glires</taxon>
        <taxon>Rodentia</taxon>
        <taxon>Myomorpha</taxon>
        <taxon>Muroidea</taxon>
        <taxon>Spalacidae</taxon>
        <taxon>Spalacinae</taxon>
        <taxon>Nannospalax</taxon>
    </lineage>
</organism>
<dbReference type="GO" id="GO:0007420">
    <property type="term" value="P:brain development"/>
    <property type="evidence" value="ECO:0007669"/>
    <property type="project" value="TreeGrafter"/>
</dbReference>
<dbReference type="Ensembl" id="ENSNGAT00000001622.1">
    <property type="protein sequence ID" value="ENSNGAP00000001597.1"/>
    <property type="gene ID" value="ENSNGAG00000001176.1"/>
</dbReference>
<feature type="transmembrane region" description="Helical" evidence="6">
    <location>
        <begin position="389"/>
        <end position="421"/>
    </location>
</feature>
<reference evidence="9" key="1">
    <citation type="submission" date="2025-08" db="UniProtKB">
        <authorList>
            <consortium name="Ensembl"/>
        </authorList>
    </citation>
    <scope>IDENTIFICATION</scope>
</reference>
<evidence type="ECO:0000259" key="8">
    <source>
        <dbReference type="PROSITE" id="PS50845"/>
    </source>
</evidence>
<feature type="region of interest" description="Disordered" evidence="7">
    <location>
        <begin position="1"/>
        <end position="178"/>
    </location>
</feature>
<keyword evidence="3 6" id="KW-0256">Endoplasmic reticulum</keyword>
<evidence type="ECO:0000313" key="10">
    <source>
        <dbReference type="Proteomes" id="UP000694381"/>
    </source>
</evidence>
<dbReference type="PANTHER" id="PTHR45799">
    <property type="entry name" value="RETICULON-LIKE PROTEIN"/>
    <property type="match status" value="1"/>
</dbReference>
<dbReference type="GO" id="GO:0030182">
    <property type="term" value="P:neuron differentiation"/>
    <property type="evidence" value="ECO:0007669"/>
    <property type="project" value="TreeGrafter"/>
</dbReference>
<dbReference type="InterPro" id="IPR003388">
    <property type="entry name" value="Reticulon"/>
</dbReference>
<feature type="compositionally biased region" description="Basic and acidic residues" evidence="7">
    <location>
        <begin position="32"/>
        <end position="43"/>
    </location>
</feature>
<dbReference type="AlphaFoldDB" id="A0A8C6QG21"/>
<evidence type="ECO:0000256" key="4">
    <source>
        <dbReference type="ARBA" id="ARBA00022989"/>
    </source>
</evidence>
<reference evidence="9" key="2">
    <citation type="submission" date="2025-09" db="UniProtKB">
        <authorList>
            <consortium name="Ensembl"/>
        </authorList>
    </citation>
    <scope>IDENTIFICATION</scope>
</reference>
<gene>
    <name evidence="9" type="primary">Rtn2</name>
</gene>
<dbReference type="GO" id="GO:0014069">
    <property type="term" value="C:postsynaptic density"/>
    <property type="evidence" value="ECO:0007669"/>
    <property type="project" value="TreeGrafter"/>
</dbReference>
<keyword evidence="5 6" id="KW-0472">Membrane</keyword>
<evidence type="ECO:0000313" key="9">
    <source>
        <dbReference type="Ensembl" id="ENSNGAP00000001597.1"/>
    </source>
</evidence>
<evidence type="ECO:0000256" key="6">
    <source>
        <dbReference type="RuleBase" id="RU210713"/>
    </source>
</evidence>
<dbReference type="GeneID" id="103749194"/>
<sequence>MGQVLPVFAHCKEAPSTASSTPDSTEGGNDDSDFRELHTAREFSEDDEEETTSQDWGTPRELTFSYIAFDGIVGSGGRRDSVARRPRPQGRSVSEPRDPPPQSGLGDSLESIPSLSQSPEPGRHGDPDPMPATEHPLEDLRLRLDQLGWAAQSAGSGEDSATSSSTPLETEETDGLEASQAREELNLQLQLAQSLYLQHEVLTPQPSPSSGAPQAHTPSPPRSQDSNSGPDEALLDEEEEHWRPLAQEPITGQCLGSTDQSEFTLQLCPLVADLLYWKDTRTSGAVFTGLMVSLLCLLHFSIVSVAAYVALLGLCATISLRVYRKVLQAVHRGDGTNPFQAYLDVDLTLTQEQTERLSQQIASHVVSTATQLRHFFLVEDLVDSLKLALFFYILTFVGAVFNGLTLLILGVIALFTVPLLYRQHQAQIDQYVGLVTNQLSHIKAKIRAKIPGTGALASAASAVSGSKAKAE</sequence>
<dbReference type="FunFam" id="1.20.5.2480:FF:000001">
    <property type="entry name" value="Reticulon"/>
    <property type="match status" value="1"/>
</dbReference>
<feature type="transmembrane region" description="Helical" evidence="6">
    <location>
        <begin position="285"/>
        <end position="311"/>
    </location>
</feature>
<keyword evidence="10" id="KW-1185">Reference proteome</keyword>
<dbReference type="GO" id="GO:0071787">
    <property type="term" value="P:endoplasmic reticulum tubular network formation"/>
    <property type="evidence" value="ECO:0007669"/>
    <property type="project" value="TreeGrafter"/>
</dbReference>
<dbReference type="GeneTree" id="ENSGT00940000160599"/>
<dbReference type="Proteomes" id="UP000694381">
    <property type="component" value="Unassembled WGS sequence"/>
</dbReference>
<dbReference type="InterPro" id="IPR046964">
    <property type="entry name" value="RTN1-4"/>
</dbReference>
<keyword evidence="2 6" id="KW-0812">Transmembrane</keyword>
<dbReference type="GO" id="GO:0043005">
    <property type="term" value="C:neuron projection"/>
    <property type="evidence" value="ECO:0007669"/>
    <property type="project" value="TreeGrafter"/>
</dbReference>
<evidence type="ECO:0000256" key="3">
    <source>
        <dbReference type="ARBA" id="ARBA00022824"/>
    </source>
</evidence>
<accession>A0A8C6QG21</accession>
<feature type="compositionally biased region" description="Low complexity" evidence="7">
    <location>
        <begin position="14"/>
        <end position="25"/>
    </location>
</feature>
<name>A0A8C6QG21_NANGA</name>
<dbReference type="GO" id="GO:0005789">
    <property type="term" value="C:endoplasmic reticulum membrane"/>
    <property type="evidence" value="ECO:0007669"/>
    <property type="project" value="UniProtKB-SubCell"/>
</dbReference>
<dbReference type="PANTHER" id="PTHR45799:SF3">
    <property type="entry name" value="RETICULON-2"/>
    <property type="match status" value="1"/>
</dbReference>
<keyword evidence="4 6" id="KW-1133">Transmembrane helix</keyword>
<evidence type="ECO:0000256" key="7">
    <source>
        <dbReference type="SAM" id="MobiDB-lite"/>
    </source>
</evidence>
<dbReference type="CTD" id="6253"/>
<dbReference type="KEGG" id="ngi:103749194"/>
<evidence type="ECO:0000256" key="2">
    <source>
        <dbReference type="ARBA" id="ARBA00022692"/>
    </source>
</evidence>
<evidence type="ECO:0000256" key="5">
    <source>
        <dbReference type="ARBA" id="ARBA00023136"/>
    </source>
</evidence>
<comment type="subcellular location">
    <subcellularLocation>
        <location evidence="1 6">Endoplasmic reticulum membrane</location>
        <topology evidence="1 6">Multi-pass membrane protein</topology>
    </subcellularLocation>
</comment>
<dbReference type="Pfam" id="PF02453">
    <property type="entry name" value="Reticulon"/>
    <property type="match status" value="1"/>
</dbReference>
<feature type="domain" description="Reticulon" evidence="8">
    <location>
        <begin position="271"/>
        <end position="471"/>
    </location>
</feature>
<dbReference type="Gene3D" id="1.20.5.2480">
    <property type="match status" value="1"/>
</dbReference>
<dbReference type="RefSeq" id="XP_008850260.1">
    <property type="nucleotide sequence ID" value="XM_008852038.3"/>
</dbReference>